<keyword evidence="5" id="KW-1185">Reference proteome</keyword>
<gene>
    <name evidence="4" type="ORF">CWI81_10195</name>
</gene>
<evidence type="ECO:0000256" key="2">
    <source>
        <dbReference type="ARBA" id="ARBA00022679"/>
    </source>
</evidence>
<evidence type="ECO:0000256" key="1">
    <source>
        <dbReference type="ARBA" id="ARBA00022603"/>
    </source>
</evidence>
<dbReference type="CDD" id="cd02440">
    <property type="entry name" value="AdoMet_MTases"/>
    <property type="match status" value="1"/>
</dbReference>
<dbReference type="PANTHER" id="PTHR43861">
    <property type="entry name" value="TRANS-ACONITATE 2-METHYLTRANSFERASE-RELATED"/>
    <property type="match status" value="1"/>
</dbReference>
<evidence type="ECO:0000313" key="4">
    <source>
        <dbReference type="EMBL" id="RUO75334.1"/>
    </source>
</evidence>
<sequence length="200" mass="22313">MPNQTIRYYNDNAEQFLDDTLNVDMSVVYNQFLAMVPAGSRILDAGCGSGRDALAFSDQGFKVAAFDASEKMVEQAQKLLPNADIKRATFSDYSSDETFDAIWACASLLHVPEDELPGVLSHLSNFLAPEGVFYCSFKYGDEERHNQGRDFTDLNEERLHQAVQDTPLHVDALWVDADARPGRGDEQWLNAILKKSADAK</sequence>
<name>A0A432ZBP1_9GAMM</name>
<reference evidence="4 5" key="1">
    <citation type="journal article" date="2011" name="Front. Microbiol.">
        <title>Genomic signatures of strain selection and enhancement in Bacillus atrophaeus var. globigii, a historical biowarfare simulant.</title>
        <authorList>
            <person name="Gibbons H.S."/>
            <person name="Broomall S.M."/>
            <person name="McNew L.A."/>
            <person name="Daligault H."/>
            <person name="Chapman C."/>
            <person name="Bruce D."/>
            <person name="Karavis M."/>
            <person name="Krepps M."/>
            <person name="McGregor P.A."/>
            <person name="Hong C."/>
            <person name="Park K.H."/>
            <person name="Akmal A."/>
            <person name="Feldman A."/>
            <person name="Lin J.S."/>
            <person name="Chang W.E."/>
            <person name="Higgs B.W."/>
            <person name="Demirev P."/>
            <person name="Lindquist J."/>
            <person name="Liem A."/>
            <person name="Fochler E."/>
            <person name="Read T.D."/>
            <person name="Tapia R."/>
            <person name="Johnson S."/>
            <person name="Bishop-Lilly K.A."/>
            <person name="Detter C."/>
            <person name="Han C."/>
            <person name="Sozhamannan S."/>
            <person name="Rosenzweig C.N."/>
            <person name="Skowronski E.W."/>
        </authorList>
    </citation>
    <scope>NUCLEOTIDE SEQUENCE [LARGE SCALE GENOMIC DNA]</scope>
    <source>
        <strain evidence="4 5">CL-SP19</strain>
    </source>
</reference>
<dbReference type="Gene3D" id="3.40.50.150">
    <property type="entry name" value="Vaccinia Virus protein VP39"/>
    <property type="match status" value="1"/>
</dbReference>
<protein>
    <submittedName>
        <fullName evidence="4">SAM-dependent methyltransferase</fullName>
    </submittedName>
</protein>
<dbReference type="Pfam" id="PF13649">
    <property type="entry name" value="Methyltransf_25"/>
    <property type="match status" value="1"/>
</dbReference>
<proteinExistence type="predicted"/>
<accession>A0A432ZBP1</accession>
<dbReference type="RefSeq" id="WP_126785207.1">
    <property type="nucleotide sequence ID" value="NZ_PIQF01000003.1"/>
</dbReference>
<dbReference type="EMBL" id="PIQF01000003">
    <property type="protein sequence ID" value="RUO75334.1"/>
    <property type="molecule type" value="Genomic_DNA"/>
</dbReference>
<feature type="domain" description="Methyltransferase" evidence="3">
    <location>
        <begin position="42"/>
        <end position="131"/>
    </location>
</feature>
<keyword evidence="1 4" id="KW-0489">Methyltransferase</keyword>
<comment type="caution">
    <text evidence="4">The sequence shown here is derived from an EMBL/GenBank/DDBJ whole genome shotgun (WGS) entry which is preliminary data.</text>
</comment>
<keyword evidence="2 4" id="KW-0808">Transferase</keyword>
<evidence type="ECO:0000259" key="3">
    <source>
        <dbReference type="Pfam" id="PF13649"/>
    </source>
</evidence>
<dbReference type="Proteomes" id="UP000287908">
    <property type="component" value="Unassembled WGS sequence"/>
</dbReference>
<dbReference type="InterPro" id="IPR029063">
    <property type="entry name" value="SAM-dependent_MTases_sf"/>
</dbReference>
<dbReference type="GO" id="GO:0032259">
    <property type="term" value="P:methylation"/>
    <property type="evidence" value="ECO:0007669"/>
    <property type="project" value="UniProtKB-KW"/>
</dbReference>
<organism evidence="4 5">
    <name type="scientific">Idiomarina seosinensis</name>
    <dbReference type="NCBI Taxonomy" id="281739"/>
    <lineage>
        <taxon>Bacteria</taxon>
        <taxon>Pseudomonadati</taxon>
        <taxon>Pseudomonadota</taxon>
        <taxon>Gammaproteobacteria</taxon>
        <taxon>Alteromonadales</taxon>
        <taxon>Idiomarinaceae</taxon>
        <taxon>Idiomarina</taxon>
    </lineage>
</organism>
<dbReference type="PANTHER" id="PTHR43861:SF1">
    <property type="entry name" value="TRANS-ACONITATE 2-METHYLTRANSFERASE"/>
    <property type="match status" value="1"/>
</dbReference>
<dbReference type="SUPFAM" id="SSF53335">
    <property type="entry name" value="S-adenosyl-L-methionine-dependent methyltransferases"/>
    <property type="match status" value="1"/>
</dbReference>
<dbReference type="InterPro" id="IPR041698">
    <property type="entry name" value="Methyltransf_25"/>
</dbReference>
<dbReference type="AlphaFoldDB" id="A0A432ZBP1"/>
<evidence type="ECO:0000313" key="5">
    <source>
        <dbReference type="Proteomes" id="UP000287908"/>
    </source>
</evidence>
<dbReference type="GO" id="GO:0008168">
    <property type="term" value="F:methyltransferase activity"/>
    <property type="evidence" value="ECO:0007669"/>
    <property type="project" value="UniProtKB-KW"/>
</dbReference>
<dbReference type="OrthoDB" id="7348755at2"/>